<feature type="region of interest" description="Disordered" evidence="5">
    <location>
        <begin position="185"/>
        <end position="215"/>
    </location>
</feature>
<name>A0A563DL08_9FLAO</name>
<feature type="compositionally biased region" description="Basic residues" evidence="5">
    <location>
        <begin position="188"/>
        <end position="201"/>
    </location>
</feature>
<feature type="domain" description="UreE urease accessory N-terminal" evidence="6">
    <location>
        <begin position="17"/>
        <end position="69"/>
    </location>
</feature>
<dbReference type="InterPro" id="IPR007864">
    <property type="entry name" value="UreE_C_dom"/>
</dbReference>
<accession>A0A563DL08</accession>
<gene>
    <name evidence="8" type="primary">ureE</name>
    <name evidence="8" type="ORF">ETU09_00750</name>
</gene>
<evidence type="ECO:0000256" key="2">
    <source>
        <dbReference type="ARBA" id="ARBA00022490"/>
    </source>
</evidence>
<evidence type="ECO:0000256" key="4">
    <source>
        <dbReference type="ARBA" id="ARBA00023186"/>
    </source>
</evidence>
<evidence type="ECO:0000256" key="1">
    <source>
        <dbReference type="ARBA" id="ARBA00004496"/>
    </source>
</evidence>
<dbReference type="AlphaFoldDB" id="A0A563DL08"/>
<dbReference type="SUPFAM" id="SSF69287">
    <property type="entry name" value="Urease metallochaperone UreE, N-terminal domain"/>
    <property type="match status" value="1"/>
</dbReference>
<dbReference type="InterPro" id="IPR036118">
    <property type="entry name" value="UreE_N_sf"/>
</dbReference>
<dbReference type="InterPro" id="IPR004029">
    <property type="entry name" value="UreE_N"/>
</dbReference>
<evidence type="ECO:0000259" key="6">
    <source>
        <dbReference type="Pfam" id="PF02814"/>
    </source>
</evidence>
<dbReference type="GO" id="GO:0016151">
    <property type="term" value="F:nickel cation binding"/>
    <property type="evidence" value="ECO:0007669"/>
    <property type="project" value="InterPro"/>
</dbReference>
<dbReference type="EMBL" id="SELH01000011">
    <property type="protein sequence ID" value="TWP30563.1"/>
    <property type="molecule type" value="Genomic_DNA"/>
</dbReference>
<organism evidence="8 9">
    <name type="scientific">Apibacter muscae</name>
    <dbReference type="NCBI Taxonomy" id="2509004"/>
    <lineage>
        <taxon>Bacteria</taxon>
        <taxon>Pseudomonadati</taxon>
        <taxon>Bacteroidota</taxon>
        <taxon>Flavobacteriia</taxon>
        <taxon>Flavobacteriales</taxon>
        <taxon>Weeksellaceae</taxon>
        <taxon>Apibacter</taxon>
    </lineage>
</organism>
<keyword evidence="2" id="KW-0963">Cytoplasm</keyword>
<keyword evidence="4" id="KW-0143">Chaperone</keyword>
<reference evidence="8 9" key="1">
    <citation type="submission" date="2019-02" db="EMBL/GenBank/DDBJ databases">
        <title>Apibacter muscae sp. nov.: a novel member of the house fly microbiota.</title>
        <authorList>
            <person name="Park R."/>
        </authorList>
    </citation>
    <scope>NUCLEOTIDE SEQUENCE [LARGE SCALE GENOMIC DNA]</scope>
    <source>
        <strain evidence="8 9">AL1</strain>
    </source>
</reference>
<keyword evidence="9" id="KW-1185">Reference proteome</keyword>
<evidence type="ECO:0000313" key="9">
    <source>
        <dbReference type="Proteomes" id="UP000319499"/>
    </source>
</evidence>
<dbReference type="GO" id="GO:0065003">
    <property type="term" value="P:protein-containing complex assembly"/>
    <property type="evidence" value="ECO:0007669"/>
    <property type="project" value="InterPro"/>
</dbReference>
<dbReference type="GO" id="GO:0005737">
    <property type="term" value="C:cytoplasm"/>
    <property type="evidence" value="ECO:0007669"/>
    <property type="project" value="UniProtKB-SubCell"/>
</dbReference>
<evidence type="ECO:0000256" key="5">
    <source>
        <dbReference type="SAM" id="MobiDB-lite"/>
    </source>
</evidence>
<evidence type="ECO:0000259" key="7">
    <source>
        <dbReference type="Pfam" id="PF05194"/>
    </source>
</evidence>
<keyword evidence="3" id="KW-0533">Nickel</keyword>
<dbReference type="InterPro" id="IPR012406">
    <property type="entry name" value="UreE"/>
</dbReference>
<dbReference type="RefSeq" id="WP_146291230.1">
    <property type="nucleotide sequence ID" value="NZ_SELH01000011.1"/>
</dbReference>
<dbReference type="GO" id="GO:0019627">
    <property type="term" value="P:urea metabolic process"/>
    <property type="evidence" value="ECO:0007669"/>
    <property type="project" value="InterPro"/>
</dbReference>
<dbReference type="GO" id="GO:0006457">
    <property type="term" value="P:protein folding"/>
    <property type="evidence" value="ECO:0007669"/>
    <property type="project" value="InterPro"/>
</dbReference>
<comment type="subcellular location">
    <subcellularLocation>
        <location evidence="1">Cytoplasm</location>
    </subcellularLocation>
</comment>
<evidence type="ECO:0000256" key="3">
    <source>
        <dbReference type="ARBA" id="ARBA00022596"/>
    </source>
</evidence>
<protein>
    <submittedName>
        <fullName evidence="8">Urease accessory protein UreE</fullName>
    </submittedName>
</protein>
<comment type="caution">
    <text evidence="8">The sequence shown here is derived from an EMBL/GenBank/DDBJ whole genome shotgun (WGS) entry which is preliminary data.</text>
</comment>
<dbReference type="Gene3D" id="2.60.260.20">
    <property type="entry name" value="Urease metallochaperone UreE, N-terminal domain"/>
    <property type="match status" value="1"/>
</dbReference>
<proteinExistence type="predicted"/>
<dbReference type="Proteomes" id="UP000319499">
    <property type="component" value="Unassembled WGS sequence"/>
</dbReference>
<sequence>MEVYSEILGNVNNSDDWNHKLQNVEIEHIFLDQWAAQKSRLLAKGDQGNEYPIALKRGSQVTDGDIIYYSPKDNKAVVIKIELNPVLVIDLSDLVTKSPEDIIRITVELAHAIGNQHWPAVVKGTTVYVPLTVTEKVMLTVIDTHHIEGIKYQFKKGQEVISNLEPQEIRKLFGGASHEIHGFEHGHAHSHNHSHSTGHTHTHYDENGNPHTHTH</sequence>
<dbReference type="OrthoDB" id="3394858at2"/>
<dbReference type="PIRSF" id="PIRSF036402">
    <property type="entry name" value="Ureas_acces_UreE"/>
    <property type="match status" value="1"/>
</dbReference>
<feature type="domain" description="Urease accessory protein UreE C-terminal" evidence="7">
    <location>
        <begin position="86"/>
        <end position="195"/>
    </location>
</feature>
<dbReference type="Pfam" id="PF05194">
    <property type="entry name" value="UreE_C"/>
    <property type="match status" value="1"/>
</dbReference>
<evidence type="ECO:0000313" key="8">
    <source>
        <dbReference type="EMBL" id="TWP30563.1"/>
    </source>
</evidence>
<dbReference type="Pfam" id="PF02814">
    <property type="entry name" value="UreE_N"/>
    <property type="match status" value="1"/>
</dbReference>